<evidence type="ECO:0000313" key="7">
    <source>
        <dbReference type="Proteomes" id="UP000007844"/>
    </source>
</evidence>
<dbReference type="GO" id="GO:0016020">
    <property type="term" value="C:membrane"/>
    <property type="evidence" value="ECO:0007669"/>
    <property type="project" value="UniProtKB-SubCell"/>
</dbReference>
<keyword evidence="7" id="KW-1185">Reference proteome</keyword>
<evidence type="ECO:0000256" key="1">
    <source>
        <dbReference type="ARBA" id="ARBA00004167"/>
    </source>
</evidence>
<name>F3YZZ9_DESAF</name>
<dbReference type="HOGENOM" id="CLU_059329_0_0_7"/>
<evidence type="ECO:0000256" key="3">
    <source>
        <dbReference type="ARBA" id="ARBA00022989"/>
    </source>
</evidence>
<sequence>MRWKTGRRSEHIEDRRGMRIGRAGIVGGGIGMVVLALLAMFLGVDPGVILGPGSPVATQDNRPPTAEEQELADFTSVVLAETEDVWGGIFQRNGGTYRKPTLVLFTDAVQSACGTASSAVGPFYCPLDSQVYLDLGFFEQLSRQLGAPGDFAQAYVVAHEVGHHVQNLLGLSGQVREAQQRMDESQANRLSVMLELQADCFAGLWAHYADRERNIVEEGDIDEALNAASQIGDDTLQRRSRGEVVPDSFTHGSSEQRMRWFMHGFTSGDLNSCDTFGSDDL</sequence>
<feature type="transmembrane region" description="Helical" evidence="5">
    <location>
        <begin position="20"/>
        <end position="44"/>
    </location>
</feature>
<keyword evidence="3 5" id="KW-1133">Transmembrane helix</keyword>
<protein>
    <recommendedName>
        <fullName evidence="8">Flagellar biosynthesis protein FlgM</fullName>
    </recommendedName>
</protein>
<dbReference type="STRING" id="690850.Desaf_3752"/>
<gene>
    <name evidence="6" type="ORF">Desaf_3752</name>
</gene>
<dbReference type="RefSeq" id="WP_014261626.1">
    <property type="nucleotide sequence ID" value="NC_016629.1"/>
</dbReference>
<accession>F3YZZ9</accession>
<dbReference type="PANTHER" id="PTHR30168:SF0">
    <property type="entry name" value="INNER MEMBRANE PROTEIN"/>
    <property type="match status" value="1"/>
</dbReference>
<dbReference type="AlphaFoldDB" id="F3YZZ9"/>
<dbReference type="InterPro" id="IPR007343">
    <property type="entry name" value="Uncharacterised_pept_Zn_put"/>
</dbReference>
<dbReference type="EMBL" id="CP003221">
    <property type="protein sequence ID" value="EGJ52028.1"/>
    <property type="molecule type" value="Genomic_DNA"/>
</dbReference>
<reference evidence="6 7" key="1">
    <citation type="journal article" date="2011" name="J. Bacteriol.">
        <title>Genome sequence of the mercury-methylating and pleomorphic Desulfovibrio africanus Strain Walvis Bay.</title>
        <authorList>
            <person name="Brown S.D."/>
            <person name="Wall J.D."/>
            <person name="Kucken A.M."/>
            <person name="Gilmour C.C."/>
            <person name="Podar M."/>
            <person name="Brandt C.C."/>
            <person name="Teshima H."/>
            <person name="Detter J.C."/>
            <person name="Han C.S."/>
            <person name="Land M.L."/>
            <person name="Lucas S."/>
            <person name="Han J."/>
            <person name="Pennacchio L."/>
            <person name="Nolan M."/>
            <person name="Pitluck S."/>
            <person name="Woyke T."/>
            <person name="Goodwin L."/>
            <person name="Palumbo A.V."/>
            <person name="Elias D.A."/>
        </authorList>
    </citation>
    <scope>NUCLEOTIDE SEQUENCE [LARGE SCALE GENOMIC DNA]</scope>
    <source>
        <strain evidence="6 7">Walvis Bay</strain>
    </source>
</reference>
<keyword evidence="2 5" id="KW-0812">Transmembrane</keyword>
<evidence type="ECO:0000313" key="6">
    <source>
        <dbReference type="EMBL" id="EGJ52028.1"/>
    </source>
</evidence>
<dbReference type="Proteomes" id="UP000007844">
    <property type="component" value="Chromosome"/>
</dbReference>
<dbReference type="KEGG" id="daf:Desaf_3752"/>
<evidence type="ECO:0008006" key="8">
    <source>
        <dbReference type="Google" id="ProtNLM"/>
    </source>
</evidence>
<organism evidence="6 7">
    <name type="scientific">Desulfocurvibacter africanus subsp. africanus str. Walvis Bay</name>
    <dbReference type="NCBI Taxonomy" id="690850"/>
    <lineage>
        <taxon>Bacteria</taxon>
        <taxon>Pseudomonadati</taxon>
        <taxon>Thermodesulfobacteriota</taxon>
        <taxon>Desulfovibrionia</taxon>
        <taxon>Desulfovibrionales</taxon>
        <taxon>Desulfovibrionaceae</taxon>
        <taxon>Desulfocurvibacter</taxon>
    </lineage>
</organism>
<evidence type="ECO:0000256" key="4">
    <source>
        <dbReference type="ARBA" id="ARBA00023136"/>
    </source>
</evidence>
<dbReference type="PANTHER" id="PTHR30168">
    <property type="entry name" value="PUTATIVE MEMBRANE PROTEIN YPFJ"/>
    <property type="match status" value="1"/>
</dbReference>
<dbReference type="SUPFAM" id="SSF55486">
    <property type="entry name" value="Metalloproteases ('zincins'), catalytic domain"/>
    <property type="match status" value="1"/>
</dbReference>
<evidence type="ECO:0000256" key="5">
    <source>
        <dbReference type="SAM" id="Phobius"/>
    </source>
</evidence>
<keyword evidence="4 5" id="KW-0472">Membrane</keyword>
<dbReference type="Pfam" id="PF04228">
    <property type="entry name" value="Zn_peptidase"/>
    <property type="match status" value="1"/>
</dbReference>
<evidence type="ECO:0000256" key="2">
    <source>
        <dbReference type="ARBA" id="ARBA00022692"/>
    </source>
</evidence>
<proteinExistence type="predicted"/>
<comment type="subcellular location">
    <subcellularLocation>
        <location evidence="1">Membrane</location>
        <topology evidence="1">Single-pass membrane protein</topology>
    </subcellularLocation>
</comment>
<dbReference type="eggNOG" id="COG2321">
    <property type="taxonomic scope" value="Bacteria"/>
</dbReference>